<protein>
    <submittedName>
        <fullName evidence="4">DegT/DnrJ/EryC1/StrS family aminotransferase</fullName>
    </submittedName>
</protein>
<name>A0ABT3MPT9_9GAMM</name>
<dbReference type="Gene3D" id="3.40.640.10">
    <property type="entry name" value="Type I PLP-dependent aspartate aminotransferase-like (Major domain)"/>
    <property type="match status" value="1"/>
</dbReference>
<organism evidence="4 5">
    <name type="scientific">Endozoicomonas gorgoniicola</name>
    <dbReference type="NCBI Taxonomy" id="1234144"/>
    <lineage>
        <taxon>Bacteria</taxon>
        <taxon>Pseudomonadati</taxon>
        <taxon>Pseudomonadota</taxon>
        <taxon>Gammaproteobacteria</taxon>
        <taxon>Oceanospirillales</taxon>
        <taxon>Endozoicomonadaceae</taxon>
        <taxon>Endozoicomonas</taxon>
    </lineage>
</organism>
<evidence type="ECO:0000256" key="1">
    <source>
        <dbReference type="ARBA" id="ARBA00022898"/>
    </source>
</evidence>
<comment type="caution">
    <text evidence="4">The sequence shown here is derived from an EMBL/GenBank/DDBJ whole genome shotgun (WGS) entry which is preliminary data.</text>
</comment>
<reference evidence="4 5" key="1">
    <citation type="submission" date="2022-10" db="EMBL/GenBank/DDBJ databases">
        <title>High-quality genome sequences of two octocoral-associated bacteria, Endozoicomonas euniceicola EF212 and Endozoicomonas gorgoniicola PS125.</title>
        <authorList>
            <person name="Chiou Y.-J."/>
            <person name="Chen Y.-H."/>
        </authorList>
    </citation>
    <scope>NUCLEOTIDE SEQUENCE [LARGE SCALE GENOMIC DNA]</scope>
    <source>
        <strain evidence="4 5">PS125</strain>
    </source>
</reference>
<evidence type="ECO:0000256" key="2">
    <source>
        <dbReference type="ARBA" id="ARBA00037999"/>
    </source>
</evidence>
<keyword evidence="1 3" id="KW-0663">Pyridoxal phosphate</keyword>
<dbReference type="EMBL" id="JAPFCC010000001">
    <property type="protein sequence ID" value="MCW7551391.1"/>
    <property type="molecule type" value="Genomic_DNA"/>
</dbReference>
<sequence length="362" mass="39780">MIPVNKPYLPDLGKYQRYIEGIYDRAWLTNNGPMVQELKARLEDYLGVKHLLPVANGTLALQLAYKALNVSGSAITTPFTFVATASSLKWEGITPQFADIDPHSLNLCPDRAAGQIDSHTSAIVPVHVYGNACDVKGFEAIASENQLKIIYDAAHAFGVNYQGQSILNYGDASTLSFHATKVFHTVEGGAVIFKDADAYERAFKMINFGIDTSNGKIVDCGTNAKMSEVHAAMGLTVLDKIDEVIDRRCQLHRQYQANLKNVVELPGWRSGTNQNGAYMPIIFKSAPECTAVFTALRDQGIIVRRYFSPSLAQVEALGDNRHSTPIADDFANRVLCLPLYYDLTSGELEQVCNALKKALQTL</sequence>
<dbReference type="InterPro" id="IPR015424">
    <property type="entry name" value="PyrdxlP-dep_Trfase"/>
</dbReference>
<accession>A0ABT3MPT9</accession>
<evidence type="ECO:0000313" key="4">
    <source>
        <dbReference type="EMBL" id="MCW7551391.1"/>
    </source>
</evidence>
<dbReference type="PANTHER" id="PTHR30244">
    <property type="entry name" value="TRANSAMINASE"/>
    <property type="match status" value="1"/>
</dbReference>
<dbReference type="InterPro" id="IPR000653">
    <property type="entry name" value="DegT/StrS_aminotransferase"/>
</dbReference>
<dbReference type="GO" id="GO:0008483">
    <property type="term" value="F:transaminase activity"/>
    <property type="evidence" value="ECO:0007669"/>
    <property type="project" value="UniProtKB-KW"/>
</dbReference>
<proteinExistence type="inferred from homology"/>
<gene>
    <name evidence="4" type="ORF">NX722_01790</name>
</gene>
<keyword evidence="4" id="KW-0032">Aminotransferase</keyword>
<comment type="similarity">
    <text evidence="2 3">Belongs to the DegT/DnrJ/EryC1 family.</text>
</comment>
<keyword evidence="4" id="KW-0808">Transferase</keyword>
<dbReference type="CDD" id="cd00616">
    <property type="entry name" value="AHBA_syn"/>
    <property type="match status" value="1"/>
</dbReference>
<dbReference type="PANTHER" id="PTHR30244:SF9">
    <property type="entry name" value="PROTEIN RV3402C"/>
    <property type="match status" value="1"/>
</dbReference>
<evidence type="ECO:0000256" key="3">
    <source>
        <dbReference type="RuleBase" id="RU004508"/>
    </source>
</evidence>
<evidence type="ECO:0000313" key="5">
    <source>
        <dbReference type="Proteomes" id="UP001209854"/>
    </source>
</evidence>
<dbReference type="Proteomes" id="UP001209854">
    <property type="component" value="Unassembled WGS sequence"/>
</dbReference>
<dbReference type="PIRSF" id="PIRSF000390">
    <property type="entry name" value="PLP_StrS"/>
    <property type="match status" value="1"/>
</dbReference>
<dbReference type="SUPFAM" id="SSF53383">
    <property type="entry name" value="PLP-dependent transferases"/>
    <property type="match status" value="1"/>
</dbReference>
<dbReference type="Pfam" id="PF01041">
    <property type="entry name" value="DegT_DnrJ_EryC1"/>
    <property type="match status" value="1"/>
</dbReference>
<keyword evidence="5" id="KW-1185">Reference proteome</keyword>
<dbReference type="RefSeq" id="WP_262566448.1">
    <property type="nucleotide sequence ID" value="NZ_JAPFCC010000001.1"/>
</dbReference>
<dbReference type="InterPro" id="IPR015421">
    <property type="entry name" value="PyrdxlP-dep_Trfase_major"/>
</dbReference>